<reference evidence="8" key="1">
    <citation type="submission" date="2023-07" db="EMBL/GenBank/DDBJ databases">
        <title>draft genome sequence of fig (Ficus carica).</title>
        <authorList>
            <person name="Takahashi T."/>
            <person name="Nishimura K."/>
        </authorList>
    </citation>
    <scope>NUCLEOTIDE SEQUENCE</scope>
</reference>
<gene>
    <name evidence="8" type="ORF">TIFTF001_002579</name>
</gene>
<evidence type="ECO:0000256" key="5">
    <source>
        <dbReference type="ARBA" id="ARBA00023242"/>
    </source>
</evidence>
<evidence type="ECO:0000259" key="7">
    <source>
        <dbReference type="PROSITE" id="PS50863"/>
    </source>
</evidence>
<sequence>MKISFFHSRKHLLSRSFFSFNTDKEGGGEKSIPPKWRKSRDLTRLQLTANDKSQALKRACDFKSKDPFFIVAMQPSYFGVKYTMNLPCPFATKYLGDKRAFVILKVGNGMTWPVIYTFGVYRKNRKAKFEYGWKAFAQDNDLKVGDVCVFVLTKSIGISFDVAIFHENETEKLVVLPVHNDAIIKVGHRGSLSNKLQSPYNMMTKKTCTSTPRRCLKELIVKGKARALEIANHFQTENPFFTFVLQASYTSAKCYFISLQFKYGRCWSVQYKVRQSLRRSCIAEFHDGWTAFAQDNNLRAGDVCIFELINGKEICFKVSIVRVADDSNDVALGKECSNPNSFEKSGNDRHPHHGLEKEEETLYSSSPLPKRRNKSPLPCSFPRKRVKTGSDHGEARRNSSHLRSKGKFKMMISEENTCGDVTTRPSTSRDTYGAANKFFSTNPYFQVALLSGHFKPTHSKVHVPVAFARTYFGERTQTVNLQVGGRSWPVKLLTNLSVYRFSRGWAAFASNNSLCPKDVLIFELIKRKSIVLKVSIFKQTGLVNCNSSNADPKNVLVID</sequence>
<dbReference type="CDD" id="cd10017">
    <property type="entry name" value="B3_DNA"/>
    <property type="match status" value="3"/>
</dbReference>
<keyword evidence="9" id="KW-1185">Reference proteome</keyword>
<dbReference type="Gene3D" id="2.40.330.10">
    <property type="entry name" value="DNA-binding pseudobarrel domain"/>
    <property type="match status" value="3"/>
</dbReference>
<keyword evidence="3" id="KW-0238">DNA-binding</keyword>
<accession>A0AA87ZND8</accession>
<feature type="compositionally biased region" description="Basic and acidic residues" evidence="6">
    <location>
        <begin position="345"/>
        <end position="356"/>
    </location>
</feature>
<evidence type="ECO:0000256" key="2">
    <source>
        <dbReference type="ARBA" id="ARBA00023015"/>
    </source>
</evidence>
<evidence type="ECO:0000256" key="4">
    <source>
        <dbReference type="ARBA" id="ARBA00023163"/>
    </source>
</evidence>
<dbReference type="InterPro" id="IPR044837">
    <property type="entry name" value="REM16-like"/>
</dbReference>
<dbReference type="PANTHER" id="PTHR31391">
    <property type="entry name" value="B3 DOMAIN-CONTAINING PROTEIN OS11G0197600-RELATED"/>
    <property type="match status" value="1"/>
</dbReference>
<keyword evidence="4" id="KW-0804">Transcription</keyword>
<protein>
    <recommendedName>
        <fullName evidence="7">TF-B3 domain-containing protein</fullName>
    </recommendedName>
</protein>
<dbReference type="PROSITE" id="PS50863">
    <property type="entry name" value="B3"/>
    <property type="match status" value="3"/>
</dbReference>
<name>A0AA87ZND8_FICCA</name>
<feature type="compositionally biased region" description="Basic and acidic residues" evidence="6">
    <location>
        <begin position="388"/>
        <end position="397"/>
    </location>
</feature>
<dbReference type="InterPro" id="IPR003340">
    <property type="entry name" value="B3_DNA-bd"/>
</dbReference>
<comment type="subcellular location">
    <subcellularLocation>
        <location evidence="1">Nucleus</location>
    </subcellularLocation>
</comment>
<dbReference type="GO" id="GO:0005634">
    <property type="term" value="C:nucleus"/>
    <property type="evidence" value="ECO:0007669"/>
    <property type="project" value="UniProtKB-SubCell"/>
</dbReference>
<keyword evidence="2" id="KW-0805">Transcription regulation</keyword>
<evidence type="ECO:0000256" key="3">
    <source>
        <dbReference type="ARBA" id="ARBA00023125"/>
    </source>
</evidence>
<evidence type="ECO:0000256" key="6">
    <source>
        <dbReference type="SAM" id="MobiDB-lite"/>
    </source>
</evidence>
<comment type="caution">
    <text evidence="8">The sequence shown here is derived from an EMBL/GenBank/DDBJ whole genome shotgun (WGS) entry which is preliminary data.</text>
</comment>
<feature type="domain" description="TF-B3" evidence="7">
    <location>
        <begin position="446"/>
        <end position="540"/>
    </location>
</feature>
<evidence type="ECO:0000256" key="1">
    <source>
        <dbReference type="ARBA" id="ARBA00004123"/>
    </source>
</evidence>
<dbReference type="GO" id="GO:0003677">
    <property type="term" value="F:DNA binding"/>
    <property type="evidence" value="ECO:0007669"/>
    <property type="project" value="UniProtKB-KW"/>
</dbReference>
<dbReference type="InterPro" id="IPR015300">
    <property type="entry name" value="DNA-bd_pseudobarrel_sf"/>
</dbReference>
<proteinExistence type="predicted"/>
<feature type="region of interest" description="Disordered" evidence="6">
    <location>
        <begin position="340"/>
        <end position="404"/>
    </location>
</feature>
<dbReference type="SMART" id="SM01019">
    <property type="entry name" value="B3"/>
    <property type="match status" value="3"/>
</dbReference>
<dbReference type="SUPFAM" id="SSF101936">
    <property type="entry name" value="DNA-binding pseudobarrel domain"/>
    <property type="match status" value="3"/>
</dbReference>
<feature type="domain" description="TF-B3" evidence="7">
    <location>
        <begin position="69"/>
        <end position="168"/>
    </location>
</feature>
<feature type="domain" description="TF-B3" evidence="7">
    <location>
        <begin position="257"/>
        <end position="324"/>
    </location>
</feature>
<dbReference type="EMBL" id="BTGU01000002">
    <property type="protein sequence ID" value="GMN29833.1"/>
    <property type="molecule type" value="Genomic_DNA"/>
</dbReference>
<dbReference type="Pfam" id="PF02362">
    <property type="entry name" value="B3"/>
    <property type="match status" value="3"/>
</dbReference>
<keyword evidence="5" id="KW-0539">Nucleus</keyword>
<dbReference type="AlphaFoldDB" id="A0AA87ZND8"/>
<organism evidence="8 9">
    <name type="scientific">Ficus carica</name>
    <name type="common">Common fig</name>
    <dbReference type="NCBI Taxonomy" id="3494"/>
    <lineage>
        <taxon>Eukaryota</taxon>
        <taxon>Viridiplantae</taxon>
        <taxon>Streptophyta</taxon>
        <taxon>Embryophyta</taxon>
        <taxon>Tracheophyta</taxon>
        <taxon>Spermatophyta</taxon>
        <taxon>Magnoliopsida</taxon>
        <taxon>eudicotyledons</taxon>
        <taxon>Gunneridae</taxon>
        <taxon>Pentapetalae</taxon>
        <taxon>rosids</taxon>
        <taxon>fabids</taxon>
        <taxon>Rosales</taxon>
        <taxon>Moraceae</taxon>
        <taxon>Ficeae</taxon>
        <taxon>Ficus</taxon>
    </lineage>
</organism>
<dbReference type="Proteomes" id="UP001187192">
    <property type="component" value="Unassembled WGS sequence"/>
</dbReference>
<evidence type="ECO:0000313" key="9">
    <source>
        <dbReference type="Proteomes" id="UP001187192"/>
    </source>
</evidence>
<evidence type="ECO:0000313" key="8">
    <source>
        <dbReference type="EMBL" id="GMN29833.1"/>
    </source>
</evidence>